<gene>
    <name evidence="1" type="ORF">HYC85_023789</name>
</gene>
<keyword evidence="2" id="KW-1185">Reference proteome</keyword>
<proteinExistence type="predicted"/>
<accession>A0A7J7GFJ7</accession>
<reference evidence="1 2" key="2">
    <citation type="submission" date="2020-07" db="EMBL/GenBank/DDBJ databases">
        <title>Genome assembly of wild tea tree DASZ reveals pedigree and selection history of tea varieties.</title>
        <authorList>
            <person name="Zhang W."/>
        </authorList>
    </citation>
    <scope>NUCLEOTIDE SEQUENCE [LARGE SCALE GENOMIC DNA]</scope>
    <source>
        <strain evidence="2">cv. G240</strain>
        <tissue evidence="1">Leaf</tissue>
    </source>
</reference>
<evidence type="ECO:0000313" key="2">
    <source>
        <dbReference type="Proteomes" id="UP000593564"/>
    </source>
</evidence>
<comment type="caution">
    <text evidence="1">The sequence shown here is derived from an EMBL/GenBank/DDBJ whole genome shotgun (WGS) entry which is preliminary data.</text>
</comment>
<reference evidence="2" key="1">
    <citation type="journal article" date="2020" name="Nat. Commun.">
        <title>Genome assembly of wild tea tree DASZ reveals pedigree and selection history of tea varieties.</title>
        <authorList>
            <person name="Zhang W."/>
            <person name="Zhang Y."/>
            <person name="Qiu H."/>
            <person name="Guo Y."/>
            <person name="Wan H."/>
            <person name="Zhang X."/>
            <person name="Scossa F."/>
            <person name="Alseekh S."/>
            <person name="Zhang Q."/>
            <person name="Wang P."/>
            <person name="Xu L."/>
            <person name="Schmidt M.H."/>
            <person name="Jia X."/>
            <person name="Li D."/>
            <person name="Zhu A."/>
            <person name="Guo F."/>
            <person name="Chen W."/>
            <person name="Ni D."/>
            <person name="Usadel B."/>
            <person name="Fernie A.R."/>
            <person name="Wen W."/>
        </authorList>
    </citation>
    <scope>NUCLEOTIDE SEQUENCE [LARGE SCALE GENOMIC DNA]</scope>
    <source>
        <strain evidence="2">cv. G240</strain>
    </source>
</reference>
<dbReference type="Proteomes" id="UP000593564">
    <property type="component" value="Unassembled WGS sequence"/>
</dbReference>
<evidence type="ECO:0000313" key="1">
    <source>
        <dbReference type="EMBL" id="KAF5939530.1"/>
    </source>
</evidence>
<name>A0A7J7GFJ7_CAMSI</name>
<dbReference type="EMBL" id="JACBKZ010000011">
    <property type="protein sequence ID" value="KAF5939530.1"/>
    <property type="molecule type" value="Genomic_DNA"/>
</dbReference>
<dbReference type="AlphaFoldDB" id="A0A7J7GFJ7"/>
<protein>
    <submittedName>
        <fullName evidence="1">Uncharacterized protein</fullName>
    </submittedName>
</protein>
<sequence>MLHYCFYTSGLSHHAFHAGAHFSEVTNIRRPPNQSTSFSDISSPGTHAAERRQVLCVFRNLFHLSTAELSSPPPLLLHNPPHVVAPALLLRLLELIAAVLEVFSSG</sequence>
<organism evidence="1 2">
    <name type="scientific">Camellia sinensis</name>
    <name type="common">Tea plant</name>
    <name type="synonym">Thea sinensis</name>
    <dbReference type="NCBI Taxonomy" id="4442"/>
    <lineage>
        <taxon>Eukaryota</taxon>
        <taxon>Viridiplantae</taxon>
        <taxon>Streptophyta</taxon>
        <taxon>Embryophyta</taxon>
        <taxon>Tracheophyta</taxon>
        <taxon>Spermatophyta</taxon>
        <taxon>Magnoliopsida</taxon>
        <taxon>eudicotyledons</taxon>
        <taxon>Gunneridae</taxon>
        <taxon>Pentapetalae</taxon>
        <taxon>asterids</taxon>
        <taxon>Ericales</taxon>
        <taxon>Theaceae</taxon>
        <taxon>Camellia</taxon>
    </lineage>
</organism>